<keyword evidence="3" id="KW-1185">Reference proteome</keyword>
<protein>
    <submittedName>
        <fullName evidence="2">Uncharacterized protein</fullName>
    </submittedName>
</protein>
<evidence type="ECO:0000313" key="3">
    <source>
        <dbReference type="Proteomes" id="UP000245119"/>
    </source>
</evidence>
<dbReference type="OrthoDB" id="21617at2759"/>
<sequence>MSGIDLHKKEERQKLHYKMLGDLQNMARTLEKRCEDELRRRDVKIMQELDKKVMDQQGLLEKAGVPGFFVTNVRHEIQLQMYLLDFICRLAITHSSKAC</sequence>
<evidence type="ECO:0000256" key="1">
    <source>
        <dbReference type="ARBA" id="ARBA00005939"/>
    </source>
</evidence>
<accession>A0A2T7P3Q1</accession>
<gene>
    <name evidence="2" type="ORF">C0Q70_10638</name>
</gene>
<name>A0A2T7P3Q1_POMCA</name>
<dbReference type="Proteomes" id="UP000245119">
    <property type="component" value="Linkage Group LG6"/>
</dbReference>
<comment type="caution">
    <text evidence="2">The sequence shown here is derived from an EMBL/GenBank/DDBJ whole genome shotgun (WGS) entry which is preliminary data.</text>
</comment>
<dbReference type="PANTHER" id="PTHR13054:SF2">
    <property type="entry name" value="PROTEIN DGCR6"/>
    <property type="match status" value="1"/>
</dbReference>
<evidence type="ECO:0000313" key="2">
    <source>
        <dbReference type="EMBL" id="PVD28057.1"/>
    </source>
</evidence>
<dbReference type="EMBL" id="PZQS01000006">
    <property type="protein sequence ID" value="PVD28057.1"/>
    <property type="molecule type" value="Genomic_DNA"/>
</dbReference>
<dbReference type="AlphaFoldDB" id="A0A2T7P3Q1"/>
<dbReference type="PANTHER" id="PTHR13054">
    <property type="entry name" value="DIGEORGE SYNDROME CRITICAL REGION 6 DGCR6 FAMILY MEMBER"/>
    <property type="match status" value="1"/>
</dbReference>
<reference evidence="2 3" key="1">
    <citation type="submission" date="2018-04" db="EMBL/GenBank/DDBJ databases">
        <title>The genome of golden apple snail Pomacea canaliculata provides insight into stress tolerance and invasive adaptation.</title>
        <authorList>
            <person name="Liu C."/>
            <person name="Liu B."/>
            <person name="Ren Y."/>
            <person name="Zhang Y."/>
            <person name="Wang H."/>
            <person name="Li S."/>
            <person name="Jiang F."/>
            <person name="Yin L."/>
            <person name="Zhang G."/>
            <person name="Qian W."/>
            <person name="Fan W."/>
        </authorList>
    </citation>
    <scope>NUCLEOTIDE SEQUENCE [LARGE SCALE GENOMIC DNA]</scope>
    <source>
        <strain evidence="2">SZHN2017</strain>
        <tissue evidence="2">Muscle</tissue>
    </source>
</reference>
<comment type="similarity">
    <text evidence="1">Belongs to the gonadal family.</text>
</comment>
<dbReference type="InterPro" id="IPR010849">
    <property type="entry name" value="Gonadal"/>
</dbReference>
<proteinExistence type="inferred from homology"/>
<dbReference type="Pfam" id="PF07324">
    <property type="entry name" value="DGCR6"/>
    <property type="match status" value="1"/>
</dbReference>
<organism evidence="2 3">
    <name type="scientific">Pomacea canaliculata</name>
    <name type="common">Golden apple snail</name>
    <dbReference type="NCBI Taxonomy" id="400727"/>
    <lineage>
        <taxon>Eukaryota</taxon>
        <taxon>Metazoa</taxon>
        <taxon>Spiralia</taxon>
        <taxon>Lophotrochozoa</taxon>
        <taxon>Mollusca</taxon>
        <taxon>Gastropoda</taxon>
        <taxon>Caenogastropoda</taxon>
        <taxon>Architaenioglossa</taxon>
        <taxon>Ampullarioidea</taxon>
        <taxon>Ampullariidae</taxon>
        <taxon>Pomacea</taxon>
    </lineage>
</organism>